<dbReference type="InterPro" id="IPR035906">
    <property type="entry name" value="MetI-like_sf"/>
</dbReference>
<dbReference type="PANTHER" id="PTHR43744:SF8">
    <property type="entry name" value="SN-GLYCEROL-3-PHOSPHATE TRANSPORT SYSTEM PERMEASE PROTEIN UGPE"/>
    <property type="match status" value="1"/>
</dbReference>
<dbReference type="AlphaFoldDB" id="A0A1H1UIS2"/>
<feature type="domain" description="ABC transmembrane type-1" evidence="9">
    <location>
        <begin position="95"/>
        <end position="287"/>
    </location>
</feature>
<dbReference type="EMBL" id="LT629772">
    <property type="protein sequence ID" value="SDS72106.1"/>
    <property type="molecule type" value="Genomic_DNA"/>
</dbReference>
<comment type="subcellular location">
    <subcellularLocation>
        <location evidence="1 7">Cell membrane</location>
        <topology evidence="1 7">Multi-pass membrane protein</topology>
    </subcellularLocation>
</comment>
<accession>A0A1H1UIS2</accession>
<keyword evidence="5 7" id="KW-1133">Transmembrane helix</keyword>
<dbReference type="Pfam" id="PF00528">
    <property type="entry name" value="BPD_transp_1"/>
    <property type="match status" value="1"/>
</dbReference>
<comment type="similarity">
    <text evidence="7">Belongs to the binding-protein-dependent transport system permease family.</text>
</comment>
<evidence type="ECO:0000256" key="5">
    <source>
        <dbReference type="ARBA" id="ARBA00022989"/>
    </source>
</evidence>
<evidence type="ECO:0000259" key="9">
    <source>
        <dbReference type="PROSITE" id="PS50928"/>
    </source>
</evidence>
<reference evidence="10 11" key="1">
    <citation type="submission" date="2016-10" db="EMBL/GenBank/DDBJ databases">
        <authorList>
            <person name="de Groot N.N."/>
        </authorList>
    </citation>
    <scope>NUCLEOTIDE SEQUENCE [LARGE SCALE GENOMIC DNA]</scope>
    <source>
        <strain evidence="10 11">DSM 21800</strain>
    </source>
</reference>
<evidence type="ECO:0000256" key="1">
    <source>
        <dbReference type="ARBA" id="ARBA00004651"/>
    </source>
</evidence>
<name>A0A1H1UIS2_9ACTN</name>
<evidence type="ECO:0000256" key="3">
    <source>
        <dbReference type="ARBA" id="ARBA00022475"/>
    </source>
</evidence>
<feature type="region of interest" description="Disordered" evidence="8">
    <location>
        <begin position="1"/>
        <end position="27"/>
    </location>
</feature>
<feature type="transmembrane region" description="Helical" evidence="7">
    <location>
        <begin position="266"/>
        <end position="287"/>
    </location>
</feature>
<sequence length="301" mass="32895">MTTGTIASTPKSVRSSSAGNAPPRRRKRPGRIRRIITYVVLTPVSLIWIYPFIWMMSASVKPNSKVFADLGIFPTKFFFSNYAEAWVNGNIGRFFINSVVVSVGGVIIVVLTTASMGYVLGRYRFPGKKIVIATLAGLAILPQGYTIIPIFDLIDSLHLDGTLFGIIIAESGSAHIIQLLLYAGYFAQLPAALEEQAKIDGAGYFRIFFTIFLPLAAPATATVIILQFIASWNDFLLPLVLTLSQPDLQTLAVGVYSFQGENMTDYAQMSAASTISLVPVIVVFLFFQRYFVEGLAGAVKQ</sequence>
<dbReference type="CDD" id="cd06261">
    <property type="entry name" value="TM_PBP2"/>
    <property type="match status" value="1"/>
</dbReference>
<feature type="transmembrane region" description="Helical" evidence="7">
    <location>
        <begin position="163"/>
        <end position="186"/>
    </location>
</feature>
<organism evidence="10 11">
    <name type="scientific">Microlunatus soli</name>
    <dbReference type="NCBI Taxonomy" id="630515"/>
    <lineage>
        <taxon>Bacteria</taxon>
        <taxon>Bacillati</taxon>
        <taxon>Actinomycetota</taxon>
        <taxon>Actinomycetes</taxon>
        <taxon>Propionibacteriales</taxon>
        <taxon>Propionibacteriaceae</taxon>
        <taxon>Microlunatus</taxon>
    </lineage>
</organism>
<keyword evidence="3" id="KW-1003">Cell membrane</keyword>
<dbReference type="PANTHER" id="PTHR43744">
    <property type="entry name" value="ABC TRANSPORTER PERMEASE PROTEIN MG189-RELATED-RELATED"/>
    <property type="match status" value="1"/>
</dbReference>
<evidence type="ECO:0000256" key="7">
    <source>
        <dbReference type="RuleBase" id="RU363032"/>
    </source>
</evidence>
<dbReference type="STRING" id="630515.SAMN04489812_2798"/>
<feature type="transmembrane region" description="Helical" evidence="7">
    <location>
        <begin position="207"/>
        <end position="230"/>
    </location>
</feature>
<evidence type="ECO:0000256" key="6">
    <source>
        <dbReference type="ARBA" id="ARBA00023136"/>
    </source>
</evidence>
<gene>
    <name evidence="10" type="ORF">SAMN04489812_2798</name>
</gene>
<feature type="transmembrane region" description="Helical" evidence="7">
    <location>
        <begin position="94"/>
        <end position="118"/>
    </location>
</feature>
<keyword evidence="4 7" id="KW-0812">Transmembrane</keyword>
<proteinExistence type="inferred from homology"/>
<dbReference type="GO" id="GO:0055085">
    <property type="term" value="P:transmembrane transport"/>
    <property type="evidence" value="ECO:0007669"/>
    <property type="project" value="InterPro"/>
</dbReference>
<dbReference type="SUPFAM" id="SSF161098">
    <property type="entry name" value="MetI-like"/>
    <property type="match status" value="1"/>
</dbReference>
<evidence type="ECO:0000256" key="8">
    <source>
        <dbReference type="SAM" id="MobiDB-lite"/>
    </source>
</evidence>
<dbReference type="RefSeq" id="WP_231920336.1">
    <property type="nucleotide sequence ID" value="NZ_LT629772.1"/>
</dbReference>
<feature type="transmembrane region" description="Helical" evidence="7">
    <location>
        <begin position="35"/>
        <end position="56"/>
    </location>
</feature>
<dbReference type="InterPro" id="IPR000515">
    <property type="entry name" value="MetI-like"/>
</dbReference>
<dbReference type="Gene3D" id="1.10.3720.10">
    <property type="entry name" value="MetI-like"/>
    <property type="match status" value="1"/>
</dbReference>
<dbReference type="PROSITE" id="PS50928">
    <property type="entry name" value="ABC_TM1"/>
    <property type="match status" value="1"/>
</dbReference>
<evidence type="ECO:0000313" key="11">
    <source>
        <dbReference type="Proteomes" id="UP000199103"/>
    </source>
</evidence>
<evidence type="ECO:0000313" key="10">
    <source>
        <dbReference type="EMBL" id="SDS72106.1"/>
    </source>
</evidence>
<feature type="compositionally biased region" description="Polar residues" evidence="8">
    <location>
        <begin position="1"/>
        <end position="19"/>
    </location>
</feature>
<keyword evidence="11" id="KW-1185">Reference proteome</keyword>
<evidence type="ECO:0000256" key="2">
    <source>
        <dbReference type="ARBA" id="ARBA00022448"/>
    </source>
</evidence>
<dbReference type="Proteomes" id="UP000199103">
    <property type="component" value="Chromosome I"/>
</dbReference>
<protein>
    <submittedName>
        <fullName evidence="10">Carbohydrate ABC transporter membrane protein 2, CUT1 family</fullName>
    </submittedName>
</protein>
<evidence type="ECO:0000256" key="4">
    <source>
        <dbReference type="ARBA" id="ARBA00022692"/>
    </source>
</evidence>
<dbReference type="GO" id="GO:0005886">
    <property type="term" value="C:plasma membrane"/>
    <property type="evidence" value="ECO:0007669"/>
    <property type="project" value="UniProtKB-SubCell"/>
</dbReference>
<keyword evidence="6 7" id="KW-0472">Membrane</keyword>
<keyword evidence="2 7" id="KW-0813">Transport</keyword>
<feature type="transmembrane region" description="Helical" evidence="7">
    <location>
        <begin position="130"/>
        <end position="151"/>
    </location>
</feature>